<sequence length="427" mass="47472">MSKQAKKGLLPERRFPEFQDKGAWERSQLGALSTIVRGGSPRPIEAFLTRDVNGLNWLKIGDVDKGSKYVIHTEERVKDSALSKTRVVNNGDLIMSNSMSFGRPYIMKIASCIHDGWIAVTNINDNIDRDYLYYLILSNESQIYFFNSAAGGGVKNLNAEIIKALPVAFPQKDEQQKIAHCLASIDDLIAAQAQKLIDLKNHKRGLLQRLFPMEGETVPKHRFPEFQDQDKWVASTIGDISEITSGGTPSRSMPEYWDGDIPWVSTTLIDFNTIKNVNEYITQDGLNNSSTKIIPEGALLMAMYGQGITRGKVAKLGIDATINQACAAILLNDKVNAEFVFQNLAARYDEIRKISNPGGQENLSATLIKQIPFSYPNIESGEQQKIATCLASIDKLIAAQTQKLDAFKAHKKGLMQQLFPKMDEESA</sequence>
<dbReference type="InterPro" id="IPR044946">
    <property type="entry name" value="Restrct_endonuc_typeI_TRD_sf"/>
</dbReference>
<keyword evidence="5" id="KW-0255">Endonuclease</keyword>
<evidence type="ECO:0000313" key="6">
    <source>
        <dbReference type="Proteomes" id="UP000444318"/>
    </source>
</evidence>
<dbReference type="InterPro" id="IPR000055">
    <property type="entry name" value="Restrct_endonuc_typeI_TRD"/>
</dbReference>
<dbReference type="AlphaFoldDB" id="A0A843S9T2"/>
<keyword evidence="6" id="KW-1185">Reference proteome</keyword>
<dbReference type="SUPFAM" id="SSF116734">
    <property type="entry name" value="DNA methylase specificity domain"/>
    <property type="match status" value="2"/>
</dbReference>
<evidence type="ECO:0000259" key="4">
    <source>
        <dbReference type="Pfam" id="PF01420"/>
    </source>
</evidence>
<evidence type="ECO:0000256" key="3">
    <source>
        <dbReference type="ARBA" id="ARBA00023125"/>
    </source>
</evidence>
<keyword evidence="3" id="KW-0238">DNA-binding</keyword>
<dbReference type="InterPro" id="IPR052021">
    <property type="entry name" value="Type-I_RS_S_subunit"/>
</dbReference>
<name>A0A843S9T2_9BURK</name>
<dbReference type="PANTHER" id="PTHR30408:SF12">
    <property type="entry name" value="TYPE I RESTRICTION ENZYME MJAVIII SPECIFICITY SUBUNIT"/>
    <property type="match status" value="1"/>
</dbReference>
<reference evidence="5 6" key="1">
    <citation type="submission" date="2019-10" db="EMBL/GenBank/DDBJ databases">
        <title>Two novel species isolated from a subtropical stream in China.</title>
        <authorList>
            <person name="Lu H."/>
        </authorList>
    </citation>
    <scope>NUCLEOTIDE SEQUENCE [LARGE SCALE GENOMIC DNA]</scope>
    <source>
        <strain evidence="5 6">FT103W</strain>
    </source>
</reference>
<dbReference type="RefSeq" id="WP_152806593.1">
    <property type="nucleotide sequence ID" value="NZ_WHUF01000004.1"/>
</dbReference>
<dbReference type="Proteomes" id="UP000444318">
    <property type="component" value="Unassembled WGS sequence"/>
</dbReference>
<evidence type="ECO:0000256" key="2">
    <source>
        <dbReference type="ARBA" id="ARBA00022747"/>
    </source>
</evidence>
<keyword evidence="5" id="KW-0378">Hydrolase</keyword>
<dbReference type="Gene3D" id="3.90.220.20">
    <property type="entry name" value="DNA methylase specificity domains"/>
    <property type="match status" value="2"/>
</dbReference>
<comment type="similarity">
    <text evidence="1">Belongs to the type-I restriction system S methylase family.</text>
</comment>
<evidence type="ECO:0000256" key="1">
    <source>
        <dbReference type="ARBA" id="ARBA00010923"/>
    </source>
</evidence>
<protein>
    <submittedName>
        <fullName evidence="5">Restriction endonuclease subunit S</fullName>
    </submittedName>
</protein>
<organism evidence="5 6">
    <name type="scientific">Rugamonas rivuli</name>
    <dbReference type="NCBI Taxonomy" id="2743358"/>
    <lineage>
        <taxon>Bacteria</taxon>
        <taxon>Pseudomonadati</taxon>
        <taxon>Pseudomonadota</taxon>
        <taxon>Betaproteobacteria</taxon>
        <taxon>Burkholderiales</taxon>
        <taxon>Oxalobacteraceae</taxon>
        <taxon>Telluria group</taxon>
        <taxon>Rugamonas</taxon>
    </lineage>
</organism>
<proteinExistence type="inferred from homology"/>
<gene>
    <name evidence="5" type="ORF">GEV01_17125</name>
</gene>
<accession>A0A843S9T2</accession>
<keyword evidence="5" id="KW-0540">Nuclease</keyword>
<dbReference type="CDD" id="cd17283">
    <property type="entry name" value="RMtype1_S_Hpy180ORF7835P_TRD2-CR2_like"/>
    <property type="match status" value="1"/>
</dbReference>
<evidence type="ECO:0000313" key="5">
    <source>
        <dbReference type="EMBL" id="MQA21245.1"/>
    </source>
</evidence>
<dbReference type="CDD" id="cd17287">
    <property type="entry name" value="RMtype1_S_EcoN10ORF171P_TRD2-CR2_like"/>
    <property type="match status" value="1"/>
</dbReference>
<dbReference type="GO" id="GO:0009307">
    <property type="term" value="P:DNA restriction-modification system"/>
    <property type="evidence" value="ECO:0007669"/>
    <property type="project" value="UniProtKB-KW"/>
</dbReference>
<keyword evidence="2" id="KW-0680">Restriction system</keyword>
<dbReference type="PANTHER" id="PTHR30408">
    <property type="entry name" value="TYPE-1 RESTRICTION ENZYME ECOKI SPECIFICITY PROTEIN"/>
    <property type="match status" value="1"/>
</dbReference>
<dbReference type="Pfam" id="PF01420">
    <property type="entry name" value="Methylase_S"/>
    <property type="match status" value="2"/>
</dbReference>
<feature type="domain" description="Type I restriction modification DNA specificity" evidence="4">
    <location>
        <begin position="24"/>
        <end position="200"/>
    </location>
</feature>
<dbReference type="GO" id="GO:0004519">
    <property type="term" value="F:endonuclease activity"/>
    <property type="evidence" value="ECO:0007669"/>
    <property type="project" value="UniProtKB-KW"/>
</dbReference>
<dbReference type="Gene3D" id="1.10.287.1120">
    <property type="entry name" value="Bipartite methylase S protein"/>
    <property type="match status" value="1"/>
</dbReference>
<dbReference type="EMBL" id="WHUF01000004">
    <property type="protein sequence ID" value="MQA21245.1"/>
    <property type="molecule type" value="Genomic_DNA"/>
</dbReference>
<feature type="domain" description="Type I restriction modification DNA specificity" evidence="4">
    <location>
        <begin position="230"/>
        <end position="405"/>
    </location>
</feature>
<dbReference type="GO" id="GO:0003677">
    <property type="term" value="F:DNA binding"/>
    <property type="evidence" value="ECO:0007669"/>
    <property type="project" value="UniProtKB-KW"/>
</dbReference>
<comment type="caution">
    <text evidence="5">The sequence shown here is derived from an EMBL/GenBank/DDBJ whole genome shotgun (WGS) entry which is preliminary data.</text>
</comment>